<dbReference type="InterPro" id="IPR032675">
    <property type="entry name" value="LRR_dom_sf"/>
</dbReference>
<dbReference type="PANTHER" id="PTHR24373">
    <property type="entry name" value="SLIT RELATED LEUCINE-RICH REPEAT NEURONAL PROTEIN"/>
    <property type="match status" value="1"/>
</dbReference>
<dbReference type="InterPro" id="IPR050328">
    <property type="entry name" value="Dev_Immune_Receptor"/>
</dbReference>
<reference evidence="5" key="2">
    <citation type="submission" date="2023-05" db="EMBL/GenBank/DDBJ databases">
        <authorList>
            <person name="Fouks B."/>
        </authorList>
    </citation>
    <scope>NUCLEOTIDE SEQUENCE</scope>
    <source>
        <strain evidence="5">Stay&amp;Tobe</strain>
        <tissue evidence="5">Testes</tissue>
    </source>
</reference>
<dbReference type="SUPFAM" id="SSF52058">
    <property type="entry name" value="L domain-like"/>
    <property type="match status" value="1"/>
</dbReference>
<dbReference type="Pfam" id="PF13855">
    <property type="entry name" value="LRR_8"/>
    <property type="match status" value="2"/>
</dbReference>
<proteinExistence type="predicted"/>
<dbReference type="PROSITE" id="PS51450">
    <property type="entry name" value="LRR"/>
    <property type="match status" value="2"/>
</dbReference>
<evidence type="ECO:0000313" key="6">
    <source>
        <dbReference type="Proteomes" id="UP001233999"/>
    </source>
</evidence>
<dbReference type="Proteomes" id="UP001233999">
    <property type="component" value="Unassembled WGS sequence"/>
</dbReference>
<dbReference type="PANTHER" id="PTHR24373:SF275">
    <property type="entry name" value="TIR DOMAIN-CONTAINING PROTEIN"/>
    <property type="match status" value="1"/>
</dbReference>
<keyword evidence="3" id="KW-0677">Repeat</keyword>
<dbReference type="SMART" id="SM00365">
    <property type="entry name" value="LRR_SD22"/>
    <property type="match status" value="5"/>
</dbReference>
<organism evidence="5 6">
    <name type="scientific">Diploptera punctata</name>
    <name type="common">Pacific beetle cockroach</name>
    <dbReference type="NCBI Taxonomy" id="6984"/>
    <lineage>
        <taxon>Eukaryota</taxon>
        <taxon>Metazoa</taxon>
        <taxon>Ecdysozoa</taxon>
        <taxon>Arthropoda</taxon>
        <taxon>Hexapoda</taxon>
        <taxon>Insecta</taxon>
        <taxon>Pterygota</taxon>
        <taxon>Neoptera</taxon>
        <taxon>Polyneoptera</taxon>
        <taxon>Dictyoptera</taxon>
        <taxon>Blattodea</taxon>
        <taxon>Blaberoidea</taxon>
        <taxon>Blaberidae</taxon>
        <taxon>Diplopterinae</taxon>
        <taxon>Diploptera</taxon>
    </lineage>
</organism>
<dbReference type="Gene3D" id="3.80.10.10">
    <property type="entry name" value="Ribonuclease Inhibitor"/>
    <property type="match status" value="2"/>
</dbReference>
<protein>
    <submittedName>
        <fullName evidence="5">Uncharacterized protein</fullName>
    </submittedName>
</protein>
<dbReference type="SMART" id="SM00369">
    <property type="entry name" value="LRR_TYP"/>
    <property type="match status" value="4"/>
</dbReference>
<evidence type="ECO:0000256" key="4">
    <source>
        <dbReference type="SAM" id="SignalP"/>
    </source>
</evidence>
<evidence type="ECO:0000313" key="5">
    <source>
        <dbReference type="EMBL" id="KAJ9601430.1"/>
    </source>
</evidence>
<gene>
    <name evidence="5" type="ORF">L9F63_000454</name>
</gene>
<feature type="signal peptide" evidence="4">
    <location>
        <begin position="1"/>
        <end position="25"/>
    </location>
</feature>
<keyword evidence="2 4" id="KW-0732">Signal</keyword>
<dbReference type="InterPro" id="IPR003591">
    <property type="entry name" value="Leu-rich_rpt_typical-subtyp"/>
</dbReference>
<evidence type="ECO:0000256" key="3">
    <source>
        <dbReference type="ARBA" id="ARBA00022737"/>
    </source>
</evidence>
<feature type="chain" id="PRO_5042032705" evidence="4">
    <location>
        <begin position="26"/>
        <end position="256"/>
    </location>
</feature>
<name>A0AAD8ALM9_DIPPU</name>
<dbReference type="EMBL" id="JASPKZ010000018">
    <property type="protein sequence ID" value="KAJ9601430.1"/>
    <property type="molecule type" value="Genomic_DNA"/>
</dbReference>
<keyword evidence="1" id="KW-0433">Leucine-rich repeat</keyword>
<dbReference type="AlphaFoldDB" id="A0AAD8ALM9"/>
<accession>A0AAD8ALM9</accession>
<evidence type="ECO:0000256" key="1">
    <source>
        <dbReference type="ARBA" id="ARBA00022614"/>
    </source>
</evidence>
<reference evidence="5" key="1">
    <citation type="journal article" date="2023" name="IScience">
        <title>Live-bearing cockroach genome reveals convergent evolutionary mechanisms linked to viviparity in insects and beyond.</title>
        <authorList>
            <person name="Fouks B."/>
            <person name="Harrison M.C."/>
            <person name="Mikhailova A.A."/>
            <person name="Marchal E."/>
            <person name="English S."/>
            <person name="Carruthers M."/>
            <person name="Jennings E.C."/>
            <person name="Chiamaka E.L."/>
            <person name="Frigard R.A."/>
            <person name="Pippel M."/>
            <person name="Attardo G.M."/>
            <person name="Benoit J.B."/>
            <person name="Bornberg-Bauer E."/>
            <person name="Tobe S.S."/>
        </authorList>
    </citation>
    <scope>NUCLEOTIDE SEQUENCE</scope>
    <source>
        <strain evidence="5">Stay&amp;Tobe</strain>
    </source>
</reference>
<evidence type="ECO:0000256" key="2">
    <source>
        <dbReference type="ARBA" id="ARBA00022729"/>
    </source>
</evidence>
<dbReference type="InterPro" id="IPR001611">
    <property type="entry name" value="Leu-rich_rpt"/>
</dbReference>
<keyword evidence="6" id="KW-1185">Reference proteome</keyword>
<sequence length="256" mass="29685">MIFPDNCKYLYYLVIILISKTVVEAQCPTVCECKTEYTAKCVKANLKIFPIGFSNKLQNLDISSNFIKNIDELTIRRRYITSLKQFNISNNVLELIDKKSFFGLGKLEKIDLSWNKIKKLYPDTFKYLPNLKWLSLQGNENLFIKDNEAFLINESLQILHLQNCNLINISMKSFDGLPTLKELYLTHNFIKTIQANSEAALITLQILDLSDNSLCEIPKQIIRLPNLEQLDTANNKIHMFYGNEKCDEICQAHQEF</sequence>
<comment type="caution">
    <text evidence="5">The sequence shown here is derived from an EMBL/GenBank/DDBJ whole genome shotgun (WGS) entry which is preliminary data.</text>
</comment>